<dbReference type="PANTHER" id="PTHR47549">
    <property type="entry name" value="GOLGI APPARATUS MEMBRANE PROTEIN TVP38-RELATED"/>
    <property type="match status" value="1"/>
</dbReference>
<gene>
    <name evidence="13" type="ORF">MVEN_01260300</name>
</gene>
<dbReference type="GO" id="GO:0000022">
    <property type="term" value="P:mitotic spindle elongation"/>
    <property type="evidence" value="ECO:0007669"/>
    <property type="project" value="TreeGrafter"/>
</dbReference>
<evidence type="ECO:0000256" key="2">
    <source>
        <dbReference type="ARBA" id="ARBA00004653"/>
    </source>
</evidence>
<evidence type="ECO:0000256" key="9">
    <source>
        <dbReference type="ARBA" id="ARBA00023136"/>
    </source>
</evidence>
<feature type="region of interest" description="Disordered" evidence="10">
    <location>
        <begin position="1"/>
        <end position="88"/>
    </location>
</feature>
<proteinExistence type="inferred from homology"/>
<dbReference type="GO" id="GO:0016192">
    <property type="term" value="P:vesicle-mediated transport"/>
    <property type="evidence" value="ECO:0007669"/>
    <property type="project" value="TreeGrafter"/>
</dbReference>
<dbReference type="Pfam" id="PF09335">
    <property type="entry name" value="VTT_dom"/>
    <property type="match status" value="1"/>
</dbReference>
<evidence type="ECO:0000313" key="14">
    <source>
        <dbReference type="Proteomes" id="UP000620124"/>
    </source>
</evidence>
<dbReference type="GO" id="GO:0000139">
    <property type="term" value="C:Golgi membrane"/>
    <property type="evidence" value="ECO:0007669"/>
    <property type="project" value="UniProtKB-SubCell"/>
</dbReference>
<evidence type="ECO:0000256" key="3">
    <source>
        <dbReference type="ARBA" id="ARBA00008640"/>
    </source>
</evidence>
<comment type="subcellular location">
    <subcellularLocation>
        <location evidence="2">Golgi apparatus membrane</location>
        <topology evidence="2">Multi-pass membrane protein</topology>
    </subcellularLocation>
</comment>
<comment type="caution">
    <text evidence="13">The sequence shown here is derived from an EMBL/GenBank/DDBJ whole genome shotgun (WGS) entry which is preliminary data.</text>
</comment>
<feature type="domain" description="VTT" evidence="12">
    <location>
        <begin position="189"/>
        <end position="284"/>
    </location>
</feature>
<evidence type="ECO:0000256" key="1">
    <source>
        <dbReference type="ARBA" id="ARBA00002978"/>
    </source>
</evidence>
<dbReference type="Proteomes" id="UP000620124">
    <property type="component" value="Unassembled WGS sequence"/>
</dbReference>
<evidence type="ECO:0000256" key="6">
    <source>
        <dbReference type="ARBA" id="ARBA00022692"/>
    </source>
</evidence>
<keyword evidence="6 11" id="KW-0812">Transmembrane</keyword>
<evidence type="ECO:0000256" key="8">
    <source>
        <dbReference type="ARBA" id="ARBA00023034"/>
    </source>
</evidence>
<reference evidence="13" key="1">
    <citation type="submission" date="2020-05" db="EMBL/GenBank/DDBJ databases">
        <title>Mycena genomes resolve the evolution of fungal bioluminescence.</title>
        <authorList>
            <person name="Tsai I.J."/>
        </authorList>
    </citation>
    <scope>NUCLEOTIDE SEQUENCE</scope>
    <source>
        <strain evidence="13">CCC161011</strain>
    </source>
</reference>
<dbReference type="InterPro" id="IPR051076">
    <property type="entry name" value="Golgi_membrane_TVP38/TMEM64"/>
</dbReference>
<keyword evidence="14" id="KW-1185">Reference proteome</keyword>
<name>A0A8H7CWI7_9AGAR</name>
<dbReference type="InterPro" id="IPR032816">
    <property type="entry name" value="VTT_dom"/>
</dbReference>
<evidence type="ECO:0000313" key="13">
    <source>
        <dbReference type="EMBL" id="KAF7352930.1"/>
    </source>
</evidence>
<keyword evidence="7 11" id="KW-1133">Transmembrane helix</keyword>
<keyword evidence="9 11" id="KW-0472">Membrane</keyword>
<keyword evidence="8" id="KW-0333">Golgi apparatus</keyword>
<feature type="compositionally biased region" description="Basic and acidic residues" evidence="10">
    <location>
        <begin position="40"/>
        <end position="51"/>
    </location>
</feature>
<protein>
    <recommendedName>
        <fullName evidence="4">Golgi apparatus membrane protein TVP38</fullName>
    </recommendedName>
    <alternativeName>
        <fullName evidence="5">Golgi apparatus membrane protein tvp38</fullName>
    </alternativeName>
</protein>
<feature type="transmembrane region" description="Helical" evidence="11">
    <location>
        <begin position="314"/>
        <end position="334"/>
    </location>
</feature>
<feature type="transmembrane region" description="Helical" evidence="11">
    <location>
        <begin position="189"/>
        <end position="209"/>
    </location>
</feature>
<evidence type="ECO:0000256" key="5">
    <source>
        <dbReference type="ARBA" id="ARBA00020673"/>
    </source>
</evidence>
<dbReference type="OrthoDB" id="166803at2759"/>
<feature type="transmembrane region" description="Helical" evidence="11">
    <location>
        <begin position="144"/>
        <end position="161"/>
    </location>
</feature>
<comment type="function">
    <text evidence="1">Golgi membrane protein involved in vesicular trafficking and spindle migration.</text>
</comment>
<accession>A0A8H7CWI7</accession>
<feature type="compositionally biased region" description="Low complexity" evidence="10">
    <location>
        <begin position="18"/>
        <end position="32"/>
    </location>
</feature>
<evidence type="ECO:0000256" key="4">
    <source>
        <dbReference type="ARBA" id="ARBA00013533"/>
    </source>
</evidence>
<feature type="transmembrane region" description="Helical" evidence="11">
    <location>
        <begin position="104"/>
        <end position="124"/>
    </location>
</feature>
<dbReference type="EMBL" id="JACAZI010000009">
    <property type="protein sequence ID" value="KAF7352930.1"/>
    <property type="molecule type" value="Genomic_DNA"/>
</dbReference>
<comment type="similarity">
    <text evidence="3">Belongs to the TVP38/TMEM64 family.</text>
</comment>
<dbReference type="PANTHER" id="PTHR47549:SF3">
    <property type="entry name" value="GOLGI APPARATUS MEMBRANE PROTEIN TVP38"/>
    <property type="match status" value="1"/>
</dbReference>
<evidence type="ECO:0000256" key="11">
    <source>
        <dbReference type="SAM" id="Phobius"/>
    </source>
</evidence>
<feature type="compositionally biased region" description="Low complexity" evidence="10">
    <location>
        <begin position="69"/>
        <end position="79"/>
    </location>
</feature>
<evidence type="ECO:0000259" key="12">
    <source>
        <dbReference type="Pfam" id="PF09335"/>
    </source>
</evidence>
<evidence type="ECO:0000256" key="7">
    <source>
        <dbReference type="ARBA" id="ARBA00022989"/>
    </source>
</evidence>
<sequence length="381" mass="42310">MDHPRRPHLLSLVSPARPVSTSPTQHTPSQSPFRYVHFPEMTEKARGDDIALQRTPSSSRYPLSPQRPPHSSAPSSPAHRNSRPLSPPYSRPRGLRIANLLRPWIPLIVYALSSLILVVAIAFFKTEVFTFLDDLSVWLRADEHFGYAVLFILIFITTFPPPSSPRPDVFHANHPIWIHIRPLGRRDTLSYFAALSGALTVFLISRTLLRDSITRWLESACTIKRVVRAVEKRPKLLFLVRLAPYPYNVMNCLLAASPTLTLKTYTLCTAASLFKVIVHTSLGASIHSFKNYNTAVPEGDAPEEAGGADAVARMWTIAGVGLCVAIFVYISYVARRAVDEELGDDADCTDANSEERAGFLANNADAETGTLSARPMVELRR</sequence>
<evidence type="ECO:0000256" key="10">
    <source>
        <dbReference type="SAM" id="MobiDB-lite"/>
    </source>
</evidence>
<organism evidence="13 14">
    <name type="scientific">Mycena venus</name>
    <dbReference type="NCBI Taxonomy" id="2733690"/>
    <lineage>
        <taxon>Eukaryota</taxon>
        <taxon>Fungi</taxon>
        <taxon>Dikarya</taxon>
        <taxon>Basidiomycota</taxon>
        <taxon>Agaricomycotina</taxon>
        <taxon>Agaricomycetes</taxon>
        <taxon>Agaricomycetidae</taxon>
        <taxon>Agaricales</taxon>
        <taxon>Marasmiineae</taxon>
        <taxon>Mycenaceae</taxon>
        <taxon>Mycena</taxon>
    </lineage>
</organism>
<dbReference type="AlphaFoldDB" id="A0A8H7CWI7"/>